<accession>A0A1M6Q2R4</accession>
<dbReference type="Proteomes" id="UP000189810">
    <property type="component" value="Chromosome I"/>
</dbReference>
<keyword evidence="4" id="KW-0862">Zinc</keyword>
<dbReference type="STRING" id="381751.SAMN05444391_0051"/>
<evidence type="ECO:0000256" key="4">
    <source>
        <dbReference type="ARBA" id="ARBA00022833"/>
    </source>
</evidence>
<keyword evidence="2" id="KW-0479">Metal-binding</keyword>
<dbReference type="Pfam" id="PF00753">
    <property type="entry name" value="Lactamase_B"/>
    <property type="match status" value="1"/>
</dbReference>
<dbReference type="SMART" id="SM00849">
    <property type="entry name" value="Lactamase_B"/>
    <property type="match status" value="1"/>
</dbReference>
<protein>
    <submittedName>
        <fullName evidence="6">Glyoxylase, beta-lactamase superfamily II</fullName>
    </submittedName>
</protein>
<dbReference type="RefSeq" id="WP_079653264.1">
    <property type="nucleotide sequence ID" value="NZ_LT670846.1"/>
</dbReference>
<organism evidence="6 7">
    <name type="scientific">Thermocrinis minervae</name>
    <dbReference type="NCBI Taxonomy" id="381751"/>
    <lineage>
        <taxon>Bacteria</taxon>
        <taxon>Pseudomonadati</taxon>
        <taxon>Aquificota</taxon>
        <taxon>Aquificia</taxon>
        <taxon>Aquificales</taxon>
        <taxon>Aquificaceae</taxon>
        <taxon>Thermocrinis</taxon>
    </lineage>
</organism>
<dbReference type="InterPro" id="IPR036866">
    <property type="entry name" value="RibonucZ/Hydroxyglut_hydro"/>
</dbReference>
<evidence type="ECO:0000256" key="1">
    <source>
        <dbReference type="ARBA" id="ARBA00001947"/>
    </source>
</evidence>
<proteinExistence type="predicted"/>
<evidence type="ECO:0000256" key="3">
    <source>
        <dbReference type="ARBA" id="ARBA00022801"/>
    </source>
</evidence>
<dbReference type="EMBL" id="LT670846">
    <property type="protein sequence ID" value="SHK14366.1"/>
    <property type="molecule type" value="Genomic_DNA"/>
</dbReference>
<evidence type="ECO:0000256" key="2">
    <source>
        <dbReference type="ARBA" id="ARBA00022723"/>
    </source>
</evidence>
<name>A0A1M6Q2R4_9AQUI</name>
<reference evidence="6 7" key="1">
    <citation type="submission" date="2016-11" db="EMBL/GenBank/DDBJ databases">
        <authorList>
            <person name="Jaros S."/>
            <person name="Januszkiewicz K."/>
            <person name="Wedrychowicz H."/>
        </authorList>
    </citation>
    <scope>NUCLEOTIDE SEQUENCE [LARGE SCALE GENOMIC DNA]</scope>
    <source>
        <strain evidence="6 7">DSM 19557</strain>
    </source>
</reference>
<dbReference type="InterPro" id="IPR051453">
    <property type="entry name" value="MBL_Glyoxalase_II"/>
</dbReference>
<dbReference type="OrthoDB" id="9802248at2"/>
<dbReference type="InterPro" id="IPR001279">
    <property type="entry name" value="Metallo-B-lactamas"/>
</dbReference>
<evidence type="ECO:0000313" key="6">
    <source>
        <dbReference type="EMBL" id="SHK14366.1"/>
    </source>
</evidence>
<feature type="domain" description="Metallo-beta-lactamase" evidence="5">
    <location>
        <begin position="12"/>
        <end position="190"/>
    </location>
</feature>
<dbReference type="PANTHER" id="PTHR46233:SF3">
    <property type="entry name" value="HYDROXYACYLGLUTATHIONE HYDROLASE GLOC"/>
    <property type="match status" value="1"/>
</dbReference>
<dbReference type="GO" id="GO:0016787">
    <property type="term" value="F:hydrolase activity"/>
    <property type="evidence" value="ECO:0007669"/>
    <property type="project" value="UniProtKB-KW"/>
</dbReference>
<comment type="cofactor">
    <cofactor evidence="1">
        <name>Zn(2+)</name>
        <dbReference type="ChEBI" id="CHEBI:29105"/>
    </cofactor>
</comment>
<dbReference type="SUPFAM" id="SSF56281">
    <property type="entry name" value="Metallo-hydrolase/oxidoreductase"/>
    <property type="match status" value="1"/>
</dbReference>
<dbReference type="AlphaFoldDB" id="A0A1M6Q2R4"/>
<dbReference type="GO" id="GO:0046872">
    <property type="term" value="F:metal ion binding"/>
    <property type="evidence" value="ECO:0007669"/>
    <property type="project" value="UniProtKB-KW"/>
</dbReference>
<gene>
    <name evidence="6" type="ORF">SAMN05444391_0051</name>
</gene>
<sequence length="210" mass="23528">MLLKVLSVGPLSVNCSILLDEERKEALVIDPGADASRIIEELKDFKLVGILATHGHIDHVGVVKTLKERTDAIFYMNEEDLFLLEDTLWPGFDRYIGAELPCPEPDISIREGDTIKFGSVEIRVLHTPGHTPGLCCFYIPQHSLLIAGDLLFRGGVGRWDLPGGDLQALKKSLRRVFEELPDDTLVVTGHYDKTTIGHERVFNPYLRELL</sequence>
<dbReference type="CDD" id="cd06262">
    <property type="entry name" value="metallo-hydrolase-like_MBL-fold"/>
    <property type="match status" value="1"/>
</dbReference>
<keyword evidence="7" id="KW-1185">Reference proteome</keyword>
<evidence type="ECO:0000259" key="5">
    <source>
        <dbReference type="SMART" id="SM00849"/>
    </source>
</evidence>
<dbReference type="PANTHER" id="PTHR46233">
    <property type="entry name" value="HYDROXYACYLGLUTATHIONE HYDROLASE GLOC"/>
    <property type="match status" value="1"/>
</dbReference>
<dbReference type="Gene3D" id="3.60.15.10">
    <property type="entry name" value="Ribonuclease Z/Hydroxyacylglutathione hydrolase-like"/>
    <property type="match status" value="1"/>
</dbReference>
<evidence type="ECO:0000313" key="7">
    <source>
        <dbReference type="Proteomes" id="UP000189810"/>
    </source>
</evidence>
<keyword evidence="3" id="KW-0378">Hydrolase</keyword>